<accession>A0AAE3M9B4</accession>
<protein>
    <submittedName>
        <fullName evidence="1">Uncharacterized protein</fullName>
    </submittedName>
</protein>
<reference evidence="1" key="1">
    <citation type="submission" date="2022-10" db="EMBL/GenBank/DDBJ databases">
        <authorList>
            <person name="Yu W.X."/>
        </authorList>
    </citation>
    <scope>NUCLEOTIDE SEQUENCE</scope>
    <source>
        <strain evidence="1">AAT</strain>
    </source>
</reference>
<dbReference type="Proteomes" id="UP001209229">
    <property type="component" value="Unassembled WGS sequence"/>
</dbReference>
<comment type="caution">
    <text evidence="1">The sequence shown here is derived from an EMBL/GenBank/DDBJ whole genome shotgun (WGS) entry which is preliminary data.</text>
</comment>
<dbReference type="RefSeq" id="WP_301192771.1">
    <property type="nucleotide sequence ID" value="NZ_JAPDPJ010000089.1"/>
</dbReference>
<proteinExistence type="predicted"/>
<organism evidence="1 2">
    <name type="scientific">Plebeiibacterium sediminum</name>
    <dbReference type="NCBI Taxonomy" id="2992112"/>
    <lineage>
        <taxon>Bacteria</taxon>
        <taxon>Pseudomonadati</taxon>
        <taxon>Bacteroidota</taxon>
        <taxon>Bacteroidia</taxon>
        <taxon>Marinilabiliales</taxon>
        <taxon>Marinilabiliaceae</taxon>
        <taxon>Plebeiibacterium</taxon>
    </lineage>
</organism>
<gene>
    <name evidence="1" type="ORF">OM075_22315</name>
</gene>
<evidence type="ECO:0000313" key="2">
    <source>
        <dbReference type="Proteomes" id="UP001209229"/>
    </source>
</evidence>
<dbReference type="AlphaFoldDB" id="A0AAE3M9B4"/>
<dbReference type="EMBL" id="JAPDPJ010000089">
    <property type="protein sequence ID" value="MCW3789215.1"/>
    <property type="molecule type" value="Genomic_DNA"/>
</dbReference>
<keyword evidence="2" id="KW-1185">Reference proteome</keyword>
<sequence>MTDIKTINHNALQLNLFFEKFGINPYLPKNKKKARELLYYGTIAA</sequence>
<evidence type="ECO:0000313" key="1">
    <source>
        <dbReference type="EMBL" id="MCW3789215.1"/>
    </source>
</evidence>
<name>A0AAE3M9B4_9BACT</name>